<protein>
    <submittedName>
        <fullName evidence="3">DISARM system helicase DrmA</fullName>
    </submittedName>
</protein>
<keyword evidence="3" id="KW-0378">Hydrolase</keyword>
<accession>A0A9E8ZIP6</accession>
<dbReference type="AlphaFoldDB" id="A0A9E8ZIP6"/>
<dbReference type="GO" id="GO:0004386">
    <property type="term" value="F:helicase activity"/>
    <property type="evidence" value="ECO:0007669"/>
    <property type="project" value="UniProtKB-KW"/>
</dbReference>
<dbReference type="InterPro" id="IPR001650">
    <property type="entry name" value="Helicase_C-like"/>
</dbReference>
<evidence type="ECO:0000259" key="2">
    <source>
        <dbReference type="PROSITE" id="PS51194"/>
    </source>
</evidence>
<keyword evidence="3" id="KW-0067">ATP-binding</keyword>
<dbReference type="SUPFAM" id="SSF52540">
    <property type="entry name" value="P-loop containing nucleoside triphosphate hydrolases"/>
    <property type="match status" value="1"/>
</dbReference>
<keyword evidence="3" id="KW-0547">Nucleotide-binding</keyword>
<feature type="domain" description="Helicase C-terminal" evidence="2">
    <location>
        <begin position="821"/>
        <end position="971"/>
    </location>
</feature>
<reference evidence="3" key="1">
    <citation type="submission" date="2022-12" db="EMBL/GenBank/DDBJ databases">
        <title>Polyphasic identification of a Novel Hot-Spring Cyanobacterium Ocullathermofonsia sinensis gen nov. sp. nov. and Genomic Insights on its Adaptations to the Thermal Habitat.</title>
        <authorList>
            <person name="Daroch M."/>
            <person name="Tang J."/>
            <person name="Jiang Y."/>
        </authorList>
    </citation>
    <scope>NUCLEOTIDE SEQUENCE</scope>
    <source>
        <strain evidence="3">PKUAC-SCTA174</strain>
    </source>
</reference>
<evidence type="ECO:0000313" key="4">
    <source>
        <dbReference type="Proteomes" id="UP001163152"/>
    </source>
</evidence>
<name>A0A9E8ZIP6_9CYAN</name>
<feature type="region of interest" description="Disordered" evidence="1">
    <location>
        <begin position="60"/>
        <end position="90"/>
    </location>
</feature>
<dbReference type="PROSITE" id="PS51194">
    <property type="entry name" value="HELICASE_CTER"/>
    <property type="match status" value="1"/>
</dbReference>
<organism evidence="3 4">
    <name type="scientific">Thermocoleostomius sinensis A174</name>
    <dbReference type="NCBI Taxonomy" id="2016057"/>
    <lineage>
        <taxon>Bacteria</taxon>
        <taxon>Bacillati</taxon>
        <taxon>Cyanobacteriota</taxon>
        <taxon>Cyanophyceae</taxon>
        <taxon>Oculatellales</taxon>
        <taxon>Oculatellaceae</taxon>
        <taxon>Thermocoleostomius</taxon>
    </lineage>
</organism>
<proteinExistence type="predicted"/>
<dbReference type="NCBIfam" id="NF038325">
    <property type="entry name" value="DISARM_DrmAS"/>
    <property type="match status" value="1"/>
</dbReference>
<dbReference type="InterPro" id="IPR027417">
    <property type="entry name" value="P-loop_NTPase"/>
</dbReference>
<evidence type="ECO:0000313" key="3">
    <source>
        <dbReference type="EMBL" id="WAL62459.1"/>
    </source>
</evidence>
<dbReference type="CDD" id="cd18785">
    <property type="entry name" value="SF2_C"/>
    <property type="match status" value="1"/>
</dbReference>
<sequence length="971" mass="107239">MSSTTPAEVRTHLLDALQLDLVGPTPDDLAHAEEIIPQPPSKWYLTGFLVPCNAPIDVRSDDTGDDELDAVSRSGAGDDEATPDKSSARKGFFPSSMGMSLLVPKQTSSLHITVCWGDYKPLLTDQIEAESKSTLRVGTWQRTPRHANLTVPIQISETPLEFDIPESKGLKLMVSARSVTSEDLVPPGTRSVSIFLVNQRRPAPNKASDAAHAFQTKLIIQTEDAFVPRPDLRGGNGEDWDERVADLQYRDDYEFAVGHNVSAIAMVEPGGICQKAWTAWIPTADVEKVIPATVPDVELEMERLAAAPTPAALRDFLQPMVDAYAEWIAEQRAKAPSSPKHRSETASDLLNRAVIANQRIAAGLQAMNDPQVFEAFRIANRAIATAIRQRLTHDKEGVMPESLSAPKWRPFQLAFLLMNIVGIANPEQDDRELVDLLFFPTGGGKTEAYLGLAAFTLVLRRLRQPGIHSAGLSVLMRYTLRLLTLDQLGRAATLICALELERQNDVEKLGKHPFEIGLWVGQAATPNKMGKKGDGDENSARARTIAYQNNDRQKPSPIPLENCPWCGTRFTKNSFQLLPDPNEPDDLRVACVNRKKRSDGKPQCAFIGNQPLPILTVDDQIYRRLPCFIIATVDKFASLPWVGETGGLFGKVERYDKDGFYGPCRPGRGHPLNHPLPPPDLIIQDELHLISGPLGTMVGLYETAIDALSTQEGKQKQIRPKIVASTATVRRATNQIRALFGREAVDVFPPPGPDRRDSFFAKTVPATEKNARTYIGIAAQGRSLKVVLLRTYLALLGAAQKDWELAGGSENPNNPADPYMTLLGYFNSLRELGGSRRIVEDEVNARLTQYSQRKRLGEAEGSFADRKINDLPLELTSRVSTNQVADTKRRLALPFQDKEHVDVTLATNMISVGLDITRLGLMVVLGQPKTAAEYIQATSRVGRDEKRPGLVITLLNVHRPRDRSHYERFQA</sequence>
<keyword evidence="4" id="KW-1185">Reference proteome</keyword>
<dbReference type="Gene3D" id="3.40.50.300">
    <property type="entry name" value="P-loop containing nucleotide triphosphate hydrolases"/>
    <property type="match status" value="1"/>
</dbReference>
<evidence type="ECO:0000256" key="1">
    <source>
        <dbReference type="SAM" id="MobiDB-lite"/>
    </source>
</evidence>
<dbReference type="KEGG" id="tsin:OXH18_10840"/>
<dbReference type="Proteomes" id="UP001163152">
    <property type="component" value="Chromosome"/>
</dbReference>
<gene>
    <name evidence="3" type="primary">drmA</name>
    <name evidence="3" type="ORF">OXH18_10840</name>
</gene>
<dbReference type="EMBL" id="CP113797">
    <property type="protein sequence ID" value="WAL62459.1"/>
    <property type="molecule type" value="Genomic_DNA"/>
</dbReference>
<dbReference type="Pfam" id="PF00271">
    <property type="entry name" value="Helicase_C"/>
    <property type="match status" value="1"/>
</dbReference>
<keyword evidence="3" id="KW-0347">Helicase</keyword>